<evidence type="ECO:0000313" key="6">
    <source>
        <dbReference type="Proteomes" id="UP000276603"/>
    </source>
</evidence>
<dbReference type="Gene3D" id="3.40.710.10">
    <property type="entry name" value="DD-peptidase/beta-lactamase superfamily"/>
    <property type="match status" value="1"/>
</dbReference>
<keyword evidence="2" id="KW-0472">Membrane</keyword>
<evidence type="ECO:0000256" key="1">
    <source>
        <dbReference type="ARBA" id="ARBA00004370"/>
    </source>
</evidence>
<dbReference type="InterPro" id="IPR050491">
    <property type="entry name" value="AmpC-like"/>
</dbReference>
<comment type="caution">
    <text evidence="5">The sequence shown here is derived from an EMBL/GenBank/DDBJ whole genome shotgun (WGS) entry which is preliminary data.</text>
</comment>
<dbReference type="EMBL" id="RBCJ01000002">
    <property type="protein sequence ID" value="RKN81066.1"/>
    <property type="molecule type" value="Genomic_DNA"/>
</dbReference>
<dbReference type="GO" id="GO:0016020">
    <property type="term" value="C:membrane"/>
    <property type="evidence" value="ECO:0007669"/>
    <property type="project" value="UniProtKB-SubCell"/>
</dbReference>
<sequence length="490" mass="54936">MKFYTSIFALCLCFPILCNAQPKKLNYSDETTFPKGRIGTVTQKIISTINSNDGDTIKEFIENTFTEDFQNMAPMEAHQGHFLNYYRQTGGISFHSIRTHTPKNEQEIVLIAKDENYGSWQKIMFSFADKEGLLLKGIGFSPAETPTDILQSQISQSELVAEIKKTVVKLSELDLFSGAILVAKGNDILYEDARGEASKRFHVKNNLETKFNLGSMNKMFTSVVILQLVEKGLIDLKDPIDKYIDETWLPSSITSKITIHHLLSHTSGLGSYFNEDFWNSSRALYRSIDDFKPLVQGESLAFEPGERFGYSNTGMLLLGVIIQKVTQQDYFEYVKHTIFESARMLHTDAYEMDQPVENLAMGYERSDNSYGWTNNLYKHVIKGGPAGGGFSTVRDLHKFAMALVNEKLVSKASLELLWTDYSNAGYGYGFTIRQSPSGKVVGHSGGFPGLNSNLDIFLDQGYVVAVMSNYDRGASPLAKKVSDLIDRLAK</sequence>
<dbReference type="Proteomes" id="UP000276603">
    <property type="component" value="Unassembled WGS sequence"/>
</dbReference>
<organism evidence="5 6">
    <name type="scientific">Ulvibacterium marinum</name>
    <dbReference type="NCBI Taxonomy" id="2419782"/>
    <lineage>
        <taxon>Bacteria</taxon>
        <taxon>Pseudomonadati</taxon>
        <taxon>Bacteroidota</taxon>
        <taxon>Flavobacteriia</taxon>
        <taxon>Flavobacteriales</taxon>
        <taxon>Flavobacteriaceae</taxon>
        <taxon>Ulvibacterium</taxon>
    </lineage>
</organism>
<dbReference type="AlphaFoldDB" id="A0A3B0CDP5"/>
<keyword evidence="6" id="KW-1185">Reference proteome</keyword>
<accession>A0A3B0CDP5</accession>
<evidence type="ECO:0000259" key="4">
    <source>
        <dbReference type="Pfam" id="PF00144"/>
    </source>
</evidence>
<keyword evidence="3" id="KW-0732">Signal</keyword>
<protein>
    <submittedName>
        <fullName evidence="5">Class A beta-lactamase-related serine hydrolase</fullName>
    </submittedName>
</protein>
<dbReference type="OrthoDB" id="9793489at2"/>
<proteinExistence type="predicted"/>
<comment type="subcellular location">
    <subcellularLocation>
        <location evidence="1">Membrane</location>
    </subcellularLocation>
</comment>
<feature type="chain" id="PRO_5017447806" evidence="3">
    <location>
        <begin position="21"/>
        <end position="490"/>
    </location>
</feature>
<evidence type="ECO:0000256" key="3">
    <source>
        <dbReference type="SAM" id="SignalP"/>
    </source>
</evidence>
<dbReference type="InterPro" id="IPR012338">
    <property type="entry name" value="Beta-lactam/transpept-like"/>
</dbReference>
<dbReference type="PANTHER" id="PTHR46825:SF11">
    <property type="entry name" value="PENICILLIN-BINDING PROTEIN 4"/>
    <property type="match status" value="1"/>
</dbReference>
<dbReference type="Pfam" id="PF00144">
    <property type="entry name" value="Beta-lactamase"/>
    <property type="match status" value="1"/>
</dbReference>
<feature type="domain" description="Beta-lactamase-related" evidence="4">
    <location>
        <begin position="175"/>
        <end position="474"/>
    </location>
</feature>
<feature type="signal peptide" evidence="3">
    <location>
        <begin position="1"/>
        <end position="20"/>
    </location>
</feature>
<dbReference type="PANTHER" id="PTHR46825">
    <property type="entry name" value="D-ALANYL-D-ALANINE-CARBOXYPEPTIDASE/ENDOPEPTIDASE AMPH"/>
    <property type="match status" value="1"/>
</dbReference>
<dbReference type="RefSeq" id="WP_120711223.1">
    <property type="nucleotide sequence ID" value="NZ_RBCJ01000002.1"/>
</dbReference>
<dbReference type="GO" id="GO:0016787">
    <property type="term" value="F:hydrolase activity"/>
    <property type="evidence" value="ECO:0007669"/>
    <property type="project" value="UniProtKB-KW"/>
</dbReference>
<keyword evidence="5" id="KW-0378">Hydrolase</keyword>
<dbReference type="InterPro" id="IPR001466">
    <property type="entry name" value="Beta-lactam-related"/>
</dbReference>
<dbReference type="SUPFAM" id="SSF56601">
    <property type="entry name" value="beta-lactamase/transpeptidase-like"/>
    <property type="match status" value="1"/>
</dbReference>
<reference evidence="5 6" key="1">
    <citation type="submission" date="2018-10" db="EMBL/GenBank/DDBJ databases">
        <title>Ulvibacterium marinum gen. nov., sp. nov., a novel marine bacterium of the family Flavobacteriaceae, isolated from a culture of the green alga Ulva prolifera.</title>
        <authorList>
            <person name="Zhang Z."/>
        </authorList>
    </citation>
    <scope>NUCLEOTIDE SEQUENCE [LARGE SCALE GENOMIC DNA]</scope>
    <source>
        <strain evidence="5 6">CCMM003</strain>
    </source>
</reference>
<name>A0A3B0CDP5_9FLAO</name>
<gene>
    <name evidence="5" type="ORF">D7Z94_08955</name>
</gene>
<evidence type="ECO:0000313" key="5">
    <source>
        <dbReference type="EMBL" id="RKN81066.1"/>
    </source>
</evidence>
<evidence type="ECO:0000256" key="2">
    <source>
        <dbReference type="ARBA" id="ARBA00023136"/>
    </source>
</evidence>